<evidence type="ECO:0000313" key="1">
    <source>
        <dbReference type="EMBL" id="RPE08957.1"/>
    </source>
</evidence>
<dbReference type="OrthoDB" id="659783at2"/>
<evidence type="ECO:0000313" key="2">
    <source>
        <dbReference type="Proteomes" id="UP000278351"/>
    </source>
</evidence>
<proteinExistence type="predicted"/>
<dbReference type="RefSeq" id="WP_123847956.1">
    <property type="nucleotide sequence ID" value="NZ_RPDH01000002.1"/>
</dbReference>
<comment type="caution">
    <text evidence="1">The sequence shown here is derived from an EMBL/GenBank/DDBJ whole genome shotgun (WGS) entry which is preliminary data.</text>
</comment>
<evidence type="ECO:0008006" key="3">
    <source>
        <dbReference type="Google" id="ProtNLM"/>
    </source>
</evidence>
<dbReference type="AlphaFoldDB" id="A0A3N4PY09"/>
<dbReference type="EMBL" id="RPDH01000002">
    <property type="protein sequence ID" value="RPE08957.1"/>
    <property type="molecule type" value="Genomic_DNA"/>
</dbReference>
<sequence>MKHFYLILLLLVPLVLQAQRRENFSNAYLGVMMHNSQAGISLVNSFGFIRYAGIGAGVDLTSFCNNIMVPVYFDVRLKYPVGRFIPYALGQFGKPLYEKNNALTFREETGAINPIKINGRHFFGSGVGFQYRADKVWLFASYIRREYHMQYEGKRTLPHSFDTQFNANTNIFMVGFTF</sequence>
<dbReference type="Proteomes" id="UP000278351">
    <property type="component" value="Unassembled WGS sequence"/>
</dbReference>
<keyword evidence="2" id="KW-1185">Reference proteome</keyword>
<accession>A0A3N4PY09</accession>
<reference evidence="1 2" key="1">
    <citation type="submission" date="2018-11" db="EMBL/GenBank/DDBJ databases">
        <title>Chitinophaga lutea sp.nov., isolate from arsenic contaminated soil.</title>
        <authorList>
            <person name="Zong Y."/>
        </authorList>
    </citation>
    <scope>NUCLEOTIDE SEQUENCE [LARGE SCALE GENOMIC DNA]</scope>
    <source>
        <strain evidence="1 2">ZY74</strain>
    </source>
</reference>
<name>A0A3N4PY09_9BACT</name>
<gene>
    <name evidence="1" type="ORF">EGT74_18245</name>
</gene>
<protein>
    <recommendedName>
        <fullName evidence="3">Outer membrane protein beta-barrel domain-containing protein</fullName>
    </recommendedName>
</protein>
<organism evidence="1 2">
    <name type="scientific">Chitinophaga lutea</name>
    <dbReference type="NCBI Taxonomy" id="2488634"/>
    <lineage>
        <taxon>Bacteria</taxon>
        <taxon>Pseudomonadati</taxon>
        <taxon>Bacteroidota</taxon>
        <taxon>Chitinophagia</taxon>
        <taxon>Chitinophagales</taxon>
        <taxon>Chitinophagaceae</taxon>
        <taxon>Chitinophaga</taxon>
    </lineage>
</organism>